<feature type="region of interest" description="Disordered" evidence="1">
    <location>
        <begin position="1121"/>
        <end position="1144"/>
    </location>
</feature>
<dbReference type="Proteomes" id="UP001227831">
    <property type="component" value="Unassembled WGS sequence"/>
</dbReference>
<feature type="transmembrane region" description="Helical" evidence="2">
    <location>
        <begin position="516"/>
        <end position="536"/>
    </location>
</feature>
<feature type="region of interest" description="Disordered" evidence="1">
    <location>
        <begin position="899"/>
        <end position="931"/>
    </location>
</feature>
<accession>A0ABU1A853</accession>
<evidence type="ECO:0000256" key="2">
    <source>
        <dbReference type="SAM" id="Phobius"/>
    </source>
</evidence>
<feature type="region of interest" description="Disordered" evidence="1">
    <location>
        <begin position="861"/>
        <end position="885"/>
    </location>
</feature>
<sequence>MTTVEGSVIINDRFTTVLNKLDSGLKQSTNSFRQFKQQMAQGSMGNFGSKFKAGFNQLDSGVKQSSGLFKSMLGANVVGAGITKGVGMAANGIKSIVGELDDSSKAWQTFNGNMNQLGSSPKQINSARDSMQDFAQKTIYSASDMASTYSQLAAVGTKNTGQLVKGFGGLAAASSDPAQAMKTLSQQATQMAAMPKVQWADFKLMLQQTPAGISVVAKTMHKSSAQLVKDIQGGKVSTQDFFNAISKAGTNANFSKMATQFKTVGQAMDGLKENIGIKLLPAYQALSKVGIKAISGLADSVSDMDFSGIQTKLVSVANGVVSGVKTAGTFISEFWSSMAYTSTVNAVTGALSSLGGAMKNIGNAFSGSNGIDNLASSLGRLAGAGITGAANTIKSVSDAVKQMSPGQIKAAAIAIGSLAASFKAVGLIKGGMDLAGKLGLGKLGTAAATAVTGVKNAFKGGNISGAIRASFSGVGSIVSAAFSPVTLVIVTITAVIAAGVAAWTSNFMNIRGVVEGLVPIFGIVGSAVKSAFSNIAGTLAPLAPAIRAVGAVVIGVLAIGFVTASVAALALVAAGQMVVGVISAIVHDAMALKDVLTGNFSGAAKEFAAASDSLQNGFDGAKNSITGIGKVLGTVKDSLGQIGKSNPKVKVKADTSDLTTGLDKALASGGSKTSTVKVKGDTTQLTNSLDLATKTPKNSTVKVKGDTTGLTNSLDLATKTPKNSTVKVKGDTSELTNSLDLATKTPKASTVKVKGDTSQLTSSMNQVTGSKKNSTVNIKGDTTQLTSSLNSATSSKKAATVKVNADTTQLRNSMNLAMPVNKTSKMVKIDADTSAVKQKTAALGKPVKGGTVKYDTKVAKPKVPQPTMPKLSQIDAPKVGKPKVPQPAKVNVAQISAPKVGKPKTPQPTKPKASTIAAPKVGKPKTPQPTKVKATNIAAPKVGKPRVPQPARITIPALAAPKVRRPSMAPVVSAVRAGMASAVSAVRSGGAQMAGAVRSAVSSAASAARSGAGAMRSAGAMIGAGLAGGMRSQVGSVAAAANALVAQANRAARAAAKIHSPSRLFAEIGDYMGQGMAVGMNGSDTLVAAAGTNLASVAAKGASDGTPVVNANYEAPSSIPTTTPFNKSVSNSYSTTTNNGGDNSSSTILNIAAGAIQVVNRNGDETGEEIARKLEEHLKKIHSKSMSSR</sequence>
<feature type="domain" description="Tape measure protein N-terminal" evidence="3">
    <location>
        <begin position="104"/>
        <end position="275"/>
    </location>
</feature>
<dbReference type="RefSeq" id="WP_308702881.1">
    <property type="nucleotide sequence ID" value="NZ_AP027463.1"/>
</dbReference>
<evidence type="ECO:0000313" key="4">
    <source>
        <dbReference type="EMBL" id="MDQ7937106.1"/>
    </source>
</evidence>
<keyword evidence="2" id="KW-0472">Membrane</keyword>
<feature type="transmembrane region" description="Helical" evidence="2">
    <location>
        <begin position="481"/>
        <end position="504"/>
    </location>
</feature>
<reference evidence="4 5" key="1">
    <citation type="journal article" date="2023" name="Int. J. Syst. Evol. Microbiol.">
        <title>Lactiplantibacillus brownii sp. nov., a novel psychrotolerant species isolated from sauerkraut.</title>
        <authorList>
            <person name="Heng Y.C."/>
            <person name="Silvaraju S."/>
            <person name="Lee J.K.Y."/>
            <person name="Kittelmann S."/>
        </authorList>
    </citation>
    <scope>NUCLEOTIDE SEQUENCE [LARGE SCALE GENOMIC DNA]</scope>
    <source>
        <strain evidence="4 5">WILCCON 0030</strain>
    </source>
</reference>
<evidence type="ECO:0000256" key="1">
    <source>
        <dbReference type="SAM" id="MobiDB-lite"/>
    </source>
</evidence>
<name>A0ABU1A853_9LACO</name>
<keyword evidence="5" id="KW-1185">Reference proteome</keyword>
<dbReference type="Pfam" id="PF20155">
    <property type="entry name" value="TMP_3"/>
    <property type="match status" value="1"/>
</dbReference>
<feature type="transmembrane region" description="Helical" evidence="2">
    <location>
        <begin position="548"/>
        <end position="573"/>
    </location>
</feature>
<keyword evidence="2" id="KW-0812">Transmembrane</keyword>
<protein>
    <submittedName>
        <fullName evidence="4">Tape measure protein</fullName>
    </submittedName>
</protein>
<organism evidence="4 5">
    <name type="scientific">Lactiplantibacillus brownii</name>
    <dbReference type="NCBI Taxonomy" id="3069269"/>
    <lineage>
        <taxon>Bacteria</taxon>
        <taxon>Bacillati</taxon>
        <taxon>Bacillota</taxon>
        <taxon>Bacilli</taxon>
        <taxon>Lactobacillales</taxon>
        <taxon>Lactobacillaceae</taxon>
        <taxon>Lactiplantibacillus</taxon>
    </lineage>
</organism>
<keyword evidence="2" id="KW-1133">Transmembrane helix</keyword>
<dbReference type="EMBL" id="JAVCWF010000001">
    <property type="protein sequence ID" value="MDQ7937106.1"/>
    <property type="molecule type" value="Genomic_DNA"/>
</dbReference>
<proteinExistence type="predicted"/>
<gene>
    <name evidence="4" type="ORF">RA086_05625</name>
</gene>
<dbReference type="InterPro" id="IPR013491">
    <property type="entry name" value="Tape_meas_N"/>
</dbReference>
<feature type="compositionally biased region" description="Low complexity" evidence="1">
    <location>
        <begin position="1128"/>
        <end position="1144"/>
    </location>
</feature>
<comment type="caution">
    <text evidence="4">The sequence shown here is derived from an EMBL/GenBank/DDBJ whole genome shotgun (WGS) entry which is preliminary data.</text>
</comment>
<evidence type="ECO:0000259" key="3">
    <source>
        <dbReference type="Pfam" id="PF20155"/>
    </source>
</evidence>
<evidence type="ECO:0000313" key="5">
    <source>
        <dbReference type="Proteomes" id="UP001227831"/>
    </source>
</evidence>
<dbReference type="NCBIfam" id="TIGR02675">
    <property type="entry name" value="tape_meas_nterm"/>
    <property type="match status" value="1"/>
</dbReference>